<feature type="region of interest" description="Disordered" evidence="1">
    <location>
        <begin position="328"/>
        <end position="441"/>
    </location>
</feature>
<protein>
    <submittedName>
        <fullName evidence="2">Uncharacterized protein</fullName>
    </submittedName>
</protein>
<sequence>MGSYYHTNPFDLFELSLRVPQSYDNSASNRPSSGQPNERVDFYKIRPGETIRAVTQQNSNNTSAIRRQGWSGTSYSQEQLDSRFKGQEHGYYKQSRGFSGAPGQTSQFSYVDSFRSNPSGDLNGNLRANGNLRMRSPQPQRSITAANAFSVPHQVYSHQTQNKGPEVAGNLHSFSRPKQSSSFRVYQSENTVSTLAKNIEECRVQLNYVAKVTPEASFLLEIGSVIQRALQRLSQIPPEAGERYFRTLEKFAELFQTAALPTIRDGQIALACYQHRQNSPQTETNTRTSTVNSQSFNFSFGPKERFEETYISSDAKGLPTRGISMEFSQTNESSIPPRSSKGTICTDTEPSQHSQYSARSHCSASVLDSSQKNEVREESKTATKTKGRKRSASEQQFSEDMEQQNVAFKNSRSSYGKTDIMEPPRVTNSRSSSEVVERPESNTFSNMNAARDMLLSRGKDFILQKKEELDSLVASVKRDIENTRLFMKRLDDAKHLYVQGISQMGRNFRQTENVLGENDAKMSNAKCCNTIKVIQLECENLKQHCKGLDVYIYETDLCILVKCKLSGLPFRLPHLCIKLKPEDPDSLYGYSFDYCGIELGELGTQLKEEFSKLLRKNGLYCMNVITLIRLYWKTVTDMMSFFNV</sequence>
<dbReference type="AlphaFoldDB" id="A0AAV9I9R8"/>
<feature type="region of interest" description="Disordered" evidence="1">
    <location>
        <begin position="56"/>
        <end position="79"/>
    </location>
</feature>
<reference evidence="2 3" key="1">
    <citation type="submission" date="2022-07" db="EMBL/GenBank/DDBJ databases">
        <title>Genome-wide signatures of adaptation to extreme environments.</title>
        <authorList>
            <person name="Cho C.H."/>
            <person name="Yoon H.S."/>
        </authorList>
    </citation>
    <scope>NUCLEOTIDE SEQUENCE [LARGE SCALE GENOMIC DNA]</scope>
    <source>
        <strain evidence="2 3">108.79 E11</strain>
    </source>
</reference>
<dbReference type="EMBL" id="JANCYU010000022">
    <property type="protein sequence ID" value="KAK4524175.1"/>
    <property type="molecule type" value="Genomic_DNA"/>
</dbReference>
<feature type="compositionally biased region" description="Polar residues" evidence="1">
    <location>
        <begin position="278"/>
        <end position="298"/>
    </location>
</feature>
<comment type="caution">
    <text evidence="2">The sequence shown here is derived from an EMBL/GenBank/DDBJ whole genome shotgun (WGS) entry which is preliminary data.</text>
</comment>
<evidence type="ECO:0000256" key="1">
    <source>
        <dbReference type="SAM" id="MobiDB-lite"/>
    </source>
</evidence>
<feature type="region of interest" description="Disordered" evidence="1">
    <location>
        <begin position="278"/>
        <end position="299"/>
    </location>
</feature>
<feature type="compositionally biased region" description="Polar residues" evidence="1">
    <location>
        <begin position="328"/>
        <end position="370"/>
    </location>
</feature>
<keyword evidence="3" id="KW-1185">Reference proteome</keyword>
<proteinExistence type="predicted"/>
<evidence type="ECO:0000313" key="3">
    <source>
        <dbReference type="Proteomes" id="UP001300502"/>
    </source>
</evidence>
<name>A0AAV9I9R8_9RHOD</name>
<feature type="compositionally biased region" description="Low complexity" evidence="1">
    <location>
        <begin position="425"/>
        <end position="434"/>
    </location>
</feature>
<feature type="compositionally biased region" description="Polar residues" evidence="1">
    <location>
        <begin position="403"/>
        <end position="416"/>
    </location>
</feature>
<accession>A0AAV9I9R8</accession>
<evidence type="ECO:0000313" key="2">
    <source>
        <dbReference type="EMBL" id="KAK4524175.1"/>
    </source>
</evidence>
<feature type="compositionally biased region" description="Basic and acidic residues" evidence="1">
    <location>
        <begin position="371"/>
        <end position="381"/>
    </location>
</feature>
<gene>
    <name evidence="2" type="ORF">GAYE_SCF02G2074</name>
</gene>
<dbReference type="Proteomes" id="UP001300502">
    <property type="component" value="Unassembled WGS sequence"/>
</dbReference>
<organism evidence="2 3">
    <name type="scientific">Galdieria yellowstonensis</name>
    <dbReference type="NCBI Taxonomy" id="3028027"/>
    <lineage>
        <taxon>Eukaryota</taxon>
        <taxon>Rhodophyta</taxon>
        <taxon>Bangiophyceae</taxon>
        <taxon>Galdieriales</taxon>
        <taxon>Galdieriaceae</taxon>
        <taxon>Galdieria</taxon>
    </lineage>
</organism>